<dbReference type="Proteomes" id="UP000249464">
    <property type="component" value="Unassembled WGS sequence"/>
</dbReference>
<evidence type="ECO:0000256" key="5">
    <source>
        <dbReference type="SAM" id="MobiDB-lite"/>
    </source>
</evidence>
<dbReference type="GO" id="GO:0005840">
    <property type="term" value="C:ribosome"/>
    <property type="evidence" value="ECO:0007669"/>
    <property type="project" value="UniProtKB-KW"/>
</dbReference>
<keyword evidence="2 4" id="KW-0689">Ribosomal protein</keyword>
<reference evidence="6 7" key="1">
    <citation type="submission" date="2016-11" db="EMBL/GenBank/DDBJ databases">
        <authorList>
            <person name="Jaros S."/>
            <person name="Januszkiewicz K."/>
            <person name="Wedrychowicz H."/>
        </authorList>
    </citation>
    <scope>NUCLEOTIDE SEQUENCE [LARGE SCALE GENOMIC DNA]</scope>
</reference>
<evidence type="ECO:0000256" key="4">
    <source>
        <dbReference type="RuleBase" id="RU000665"/>
    </source>
</evidence>
<accession>A0A2X0LXR2</accession>
<keyword evidence="3 4" id="KW-0687">Ribonucleoprotein</keyword>
<dbReference type="GO" id="GO:0003735">
    <property type="term" value="F:structural constituent of ribosome"/>
    <property type="evidence" value="ECO:0007669"/>
    <property type="project" value="InterPro"/>
</dbReference>
<sequence length="99" mass="11301">MTDLPWGINKGHPTTIIAKAPKPSNRKGKQSNRQAFVKSIVREVAGFAPYERRVMELIRNSKDKKARKLTKKRLGTLRRAKRKVDELTGVIAEQRRHAA</sequence>
<comment type="similarity">
    <text evidence="1 4">Belongs to the eukaryotic ribosomal protein eL36 family.</text>
</comment>
<evidence type="ECO:0000256" key="3">
    <source>
        <dbReference type="ARBA" id="ARBA00023274"/>
    </source>
</evidence>
<proteinExistence type="inferred from homology"/>
<keyword evidence="7" id="KW-1185">Reference proteome</keyword>
<dbReference type="PANTHER" id="PTHR10114">
    <property type="entry name" value="60S RIBOSOMAL PROTEIN L36"/>
    <property type="match status" value="1"/>
</dbReference>
<feature type="region of interest" description="Disordered" evidence="5">
    <location>
        <begin position="1"/>
        <end position="32"/>
    </location>
</feature>
<name>A0A2X0LXR2_9BASI</name>
<gene>
    <name evidence="6" type="primary">BQ5605_C014g07474</name>
    <name evidence="6" type="ORF">BQ5605_C014G07474</name>
</gene>
<dbReference type="GO" id="GO:1990904">
    <property type="term" value="C:ribonucleoprotein complex"/>
    <property type="evidence" value="ECO:0007669"/>
    <property type="project" value="UniProtKB-KW"/>
</dbReference>
<dbReference type="EMBL" id="FQNC01000016">
    <property type="protein sequence ID" value="SGY18786.1"/>
    <property type="molecule type" value="Genomic_DNA"/>
</dbReference>
<dbReference type="Pfam" id="PF01158">
    <property type="entry name" value="Ribosomal_L36e"/>
    <property type="match status" value="1"/>
</dbReference>
<dbReference type="InterPro" id="IPR000509">
    <property type="entry name" value="Ribosomal_eL36"/>
</dbReference>
<dbReference type="PROSITE" id="PS01190">
    <property type="entry name" value="RIBOSOMAL_L36E"/>
    <property type="match status" value="1"/>
</dbReference>
<evidence type="ECO:0000256" key="2">
    <source>
        <dbReference type="ARBA" id="ARBA00022980"/>
    </source>
</evidence>
<dbReference type="GO" id="GO:0006412">
    <property type="term" value="P:translation"/>
    <property type="evidence" value="ECO:0007669"/>
    <property type="project" value="InterPro"/>
</dbReference>
<evidence type="ECO:0000256" key="1">
    <source>
        <dbReference type="ARBA" id="ARBA00006509"/>
    </source>
</evidence>
<dbReference type="InterPro" id="IPR038097">
    <property type="entry name" value="Ribosomal_eL36_sf"/>
</dbReference>
<dbReference type="FunFam" id="1.10.10.1760:FF:000003">
    <property type="entry name" value="60S ribosomal protein L36"/>
    <property type="match status" value="1"/>
</dbReference>
<dbReference type="STRING" id="796604.A0A2X0LXR2"/>
<dbReference type="Gene3D" id="1.10.10.1760">
    <property type="entry name" value="60S ribosomal protein L36"/>
    <property type="match status" value="1"/>
</dbReference>
<evidence type="ECO:0000313" key="7">
    <source>
        <dbReference type="Proteomes" id="UP000249464"/>
    </source>
</evidence>
<organism evidence="6 7">
    <name type="scientific">Microbotryum silenes-dioicae</name>
    <dbReference type="NCBI Taxonomy" id="796604"/>
    <lineage>
        <taxon>Eukaryota</taxon>
        <taxon>Fungi</taxon>
        <taxon>Dikarya</taxon>
        <taxon>Basidiomycota</taxon>
        <taxon>Pucciniomycotina</taxon>
        <taxon>Microbotryomycetes</taxon>
        <taxon>Microbotryales</taxon>
        <taxon>Microbotryaceae</taxon>
        <taxon>Microbotryum</taxon>
    </lineage>
</organism>
<protein>
    <recommendedName>
        <fullName evidence="4">60S ribosomal protein L36</fullName>
    </recommendedName>
</protein>
<dbReference type="AlphaFoldDB" id="A0A2X0LXR2"/>
<evidence type="ECO:0000313" key="6">
    <source>
        <dbReference type="EMBL" id="SGY18786.1"/>
    </source>
</evidence>